<protein>
    <submittedName>
        <fullName evidence="2">Uncharacterized protein</fullName>
    </submittedName>
</protein>
<accession>G2Y9L0</accession>
<reference evidence="3" key="1">
    <citation type="journal article" date="2011" name="PLoS Genet.">
        <title>Genomic analysis of the necrotrophic fungal pathogens Sclerotinia sclerotiorum and Botrytis cinerea.</title>
        <authorList>
            <person name="Amselem J."/>
            <person name="Cuomo C.A."/>
            <person name="van Kan J.A."/>
            <person name="Viaud M."/>
            <person name="Benito E.P."/>
            <person name="Couloux A."/>
            <person name="Coutinho P.M."/>
            <person name="de Vries R.P."/>
            <person name="Dyer P.S."/>
            <person name="Fillinger S."/>
            <person name="Fournier E."/>
            <person name="Gout L."/>
            <person name="Hahn M."/>
            <person name="Kohn L."/>
            <person name="Lapalu N."/>
            <person name="Plummer K.M."/>
            <person name="Pradier J.M."/>
            <person name="Quevillon E."/>
            <person name="Sharon A."/>
            <person name="Simon A."/>
            <person name="ten Have A."/>
            <person name="Tudzynski B."/>
            <person name="Tudzynski P."/>
            <person name="Wincker P."/>
            <person name="Andrew M."/>
            <person name="Anthouard V."/>
            <person name="Beever R.E."/>
            <person name="Beffa R."/>
            <person name="Benoit I."/>
            <person name="Bouzid O."/>
            <person name="Brault B."/>
            <person name="Chen Z."/>
            <person name="Choquer M."/>
            <person name="Collemare J."/>
            <person name="Cotton P."/>
            <person name="Danchin E.G."/>
            <person name="Da Silva C."/>
            <person name="Gautier A."/>
            <person name="Giraud C."/>
            <person name="Giraud T."/>
            <person name="Gonzalez C."/>
            <person name="Grossetete S."/>
            <person name="Guldener U."/>
            <person name="Henrissat B."/>
            <person name="Howlett B.J."/>
            <person name="Kodira C."/>
            <person name="Kretschmer M."/>
            <person name="Lappartient A."/>
            <person name="Leroch M."/>
            <person name="Levis C."/>
            <person name="Mauceli E."/>
            <person name="Neuveglise C."/>
            <person name="Oeser B."/>
            <person name="Pearson M."/>
            <person name="Poulain J."/>
            <person name="Poussereau N."/>
            <person name="Quesneville H."/>
            <person name="Rascle C."/>
            <person name="Schumacher J."/>
            <person name="Segurens B."/>
            <person name="Sexton A."/>
            <person name="Silva E."/>
            <person name="Sirven C."/>
            <person name="Soanes D.M."/>
            <person name="Talbot N.J."/>
            <person name="Templeton M."/>
            <person name="Yandava C."/>
            <person name="Yarden O."/>
            <person name="Zeng Q."/>
            <person name="Rollins J.A."/>
            <person name="Lebrun M.H."/>
            <person name="Dickman M."/>
        </authorList>
    </citation>
    <scope>NUCLEOTIDE SEQUENCE [LARGE SCALE GENOMIC DNA]</scope>
    <source>
        <strain evidence="3">T4</strain>
    </source>
</reference>
<dbReference type="AlphaFoldDB" id="G2Y9L0"/>
<name>G2Y9L0_BOTF4</name>
<dbReference type="InParanoid" id="G2Y9L0"/>
<gene>
    <name evidence="2" type="ORF">BofuT4_uP031620.1</name>
</gene>
<organism evidence="2 3">
    <name type="scientific">Botryotinia fuckeliana (strain T4)</name>
    <name type="common">Noble rot fungus</name>
    <name type="synonym">Botrytis cinerea</name>
    <dbReference type="NCBI Taxonomy" id="999810"/>
    <lineage>
        <taxon>Eukaryota</taxon>
        <taxon>Fungi</taxon>
        <taxon>Dikarya</taxon>
        <taxon>Ascomycota</taxon>
        <taxon>Pezizomycotina</taxon>
        <taxon>Leotiomycetes</taxon>
        <taxon>Helotiales</taxon>
        <taxon>Sclerotiniaceae</taxon>
        <taxon>Botrytis</taxon>
    </lineage>
</organism>
<dbReference type="EMBL" id="FQ790300">
    <property type="protein sequence ID" value="CCD49286.1"/>
    <property type="molecule type" value="Genomic_DNA"/>
</dbReference>
<evidence type="ECO:0000313" key="2">
    <source>
        <dbReference type="EMBL" id="CCD49286.1"/>
    </source>
</evidence>
<dbReference type="HOGENOM" id="CLU_2637784_0_0_1"/>
<dbReference type="Proteomes" id="UP000008177">
    <property type="component" value="Unplaced contigs"/>
</dbReference>
<proteinExistence type="predicted"/>
<evidence type="ECO:0000313" key="3">
    <source>
        <dbReference type="Proteomes" id="UP000008177"/>
    </source>
</evidence>
<evidence type="ECO:0000256" key="1">
    <source>
        <dbReference type="SAM" id="MobiDB-lite"/>
    </source>
</evidence>
<sequence length="77" mass="8926">MSNDREPGRSTSVSNSRIPRRRQTRDLYMLNEQKSILHSAHLYFSGDGAATKTWDFSEILQRHRTPFSIHSASKESF</sequence>
<feature type="region of interest" description="Disordered" evidence="1">
    <location>
        <begin position="1"/>
        <end position="25"/>
    </location>
</feature>